<evidence type="ECO:0000259" key="14">
    <source>
        <dbReference type="PROSITE" id="PS50011"/>
    </source>
</evidence>
<dbReference type="SUPFAM" id="SSF54495">
    <property type="entry name" value="UBC-like"/>
    <property type="match status" value="1"/>
</dbReference>
<evidence type="ECO:0000256" key="5">
    <source>
        <dbReference type="ARBA" id="ARBA00022777"/>
    </source>
</evidence>
<dbReference type="GO" id="GO:0005737">
    <property type="term" value="C:cytoplasm"/>
    <property type="evidence" value="ECO:0007669"/>
    <property type="project" value="TreeGrafter"/>
</dbReference>
<dbReference type="Gene3D" id="3.40.50.800">
    <property type="entry name" value="Anticodon-binding domain"/>
    <property type="match status" value="1"/>
</dbReference>
<dbReference type="FunFam" id="3.10.110.10:FF:000057">
    <property type="entry name" value="eukaryotic translation initiation factor 2-alpha kinase 4"/>
    <property type="match status" value="1"/>
</dbReference>
<feature type="compositionally biased region" description="Acidic residues" evidence="13">
    <location>
        <begin position="788"/>
        <end position="808"/>
    </location>
</feature>
<comment type="similarity">
    <text evidence="7">Belongs to the protein kinase superfamily. Ser/Thr protein kinase family. GCN2 subfamily.</text>
</comment>
<dbReference type="Pfam" id="PF13393">
    <property type="entry name" value="tRNA-synt_His"/>
    <property type="match status" value="1"/>
</dbReference>
<organism evidence="16 17">
    <name type="scientific">Acropora cervicornis</name>
    <name type="common">Staghorn coral</name>
    <dbReference type="NCBI Taxonomy" id="6130"/>
    <lineage>
        <taxon>Eukaryota</taxon>
        <taxon>Metazoa</taxon>
        <taxon>Cnidaria</taxon>
        <taxon>Anthozoa</taxon>
        <taxon>Hexacorallia</taxon>
        <taxon>Scleractinia</taxon>
        <taxon>Astrocoeniina</taxon>
        <taxon>Acroporidae</taxon>
        <taxon>Acropora</taxon>
    </lineage>
</organism>
<feature type="region of interest" description="Disordered" evidence="13">
    <location>
        <begin position="679"/>
        <end position="761"/>
    </location>
</feature>
<evidence type="ECO:0000313" key="17">
    <source>
        <dbReference type="Proteomes" id="UP001249851"/>
    </source>
</evidence>
<evidence type="ECO:0000256" key="7">
    <source>
        <dbReference type="ARBA" id="ARBA00037982"/>
    </source>
</evidence>
<dbReference type="SUPFAM" id="SSF56112">
    <property type="entry name" value="Protein kinase-like (PK-like)"/>
    <property type="match status" value="2"/>
</dbReference>
<evidence type="ECO:0000256" key="10">
    <source>
        <dbReference type="PIRSR" id="PIRSR000660-1"/>
    </source>
</evidence>
<feature type="region of interest" description="Disordered" evidence="13">
    <location>
        <begin position="180"/>
        <end position="225"/>
    </location>
</feature>
<name>A0AAD9PT58_ACRCE</name>
<evidence type="ECO:0000256" key="4">
    <source>
        <dbReference type="ARBA" id="ARBA00022741"/>
    </source>
</evidence>
<dbReference type="EMBL" id="JARQWQ010000147">
    <property type="protein sequence ID" value="KAK2548421.1"/>
    <property type="molecule type" value="Genomic_DNA"/>
</dbReference>
<dbReference type="SMART" id="SM00220">
    <property type="entry name" value="S_TKc"/>
    <property type="match status" value="2"/>
</dbReference>
<feature type="region of interest" description="Disordered" evidence="13">
    <location>
        <begin position="783"/>
        <end position="808"/>
    </location>
</feature>
<dbReference type="InterPro" id="IPR000719">
    <property type="entry name" value="Prot_kinase_dom"/>
</dbReference>
<proteinExistence type="inferred from homology"/>
<dbReference type="InterPro" id="IPR050339">
    <property type="entry name" value="CC_SR_Kinase"/>
</dbReference>
<dbReference type="PANTHER" id="PTHR11042">
    <property type="entry name" value="EUKARYOTIC TRANSLATION INITIATION FACTOR 2-ALPHA KINASE EIF2-ALPHA KINASE -RELATED"/>
    <property type="match status" value="1"/>
</dbReference>
<dbReference type="InterPro" id="IPR006575">
    <property type="entry name" value="RWD_dom"/>
</dbReference>
<keyword evidence="5 16" id="KW-0418">Kinase</keyword>
<sequence>MEETCKERQENELQAIQAIYMDDFQDLREKREDPPKVCLNLTPLQSVVGKEVYARVDLIVQYTKHYPNKSPKLSLSNAKGISNEDVSELQKELQQMAAELVGEVMVLNLAHHVQTFLHTRNKPQLSFYEKMMVNKKEEEERLQAAEQEKRLMEFEAKKEREENEKREIEEVLQRREEAVKESRRRRVITEQNSKTNPSQLSANTNNTDLSPAKESSPLQRKASGNSLALCQHPTASPKKTDAIKVAPARSILRRRRSSECIGDEVSFSGTQVITFKSKSERVVHAGKCLGQGSSGSRVFSAMDISLGELVVVCEWSLSSQQGGAKRSLLSNDNQQLDSHGGLMKQVCSIEQEIVSGLVNRVSHPNLTHYLAVNVQETVPFVKVQVLVEYVGGGDLSLRLRSGGLPVQELREYTQQLVEAIAYLHGKHVVHKDLRLTSCRFDSGGNLRLADYSVGKRLSELYQAYGRNENEPRVSSNEESSKTTSRYGKSGDIYSLGILVLSLAIGEVITGDVKEIPTSLPSELRDFLTNCLKTDERNRMSASQLLSHSFITPVIINSLSSGKEGIANGSISSNNRAVSPIDQPVHEEPVPDFSFFPGVPGKSRLKCDFEELQFLGKGGFGNVIKVRNRLDNCLYAVKRIPLKPKSVQFTKRITREVQLISRLNHENVVRYYNAWIESSEEQSSSSNSTDTDSASKNKPVEDSLLELNKIEAPSLRPDRQSGDESWWKDGEESSKDGSDSSSSGSQDSVRSPQKSHSTSFFSSKSKSSERIVFDTAKIDESVLQFGDLMDTESEDSEEGEDWQETESDSSLEVKGLQYLYIQMEYCEKSTLRNLIDEGLHQDEECVWRLFREIVEGLAHIHTQGIIHRDLKPVNLFLDSHGRVKIGDFGLATTHSIMRVGMGTDTPENNDNSQSSKSSASAKESVTGKVGTFLYVAPELGKRGNLRAKYSPKERTIFPGEFDQKQLAKQTTVLKWLLKHNPEERPSSQELLQSQYIPPKIEDGQLDEVLEHTLASTNSTRYQRLMKAVFSQHVYPVREVTYDVEFYTRQVFPRTILAQQMVHESVKSVFVRHGALRVRTPLLAPRTKLFEELELAVSLMDHSGALVMLPYDLRIPFARYVARKGVLQMKRFDVGCVYRVNRFLGAHPREIYECVFDIITSTTEDLVPDAEVLLVVAEIIREFPCLDNRDYYIRINHTGLMKSFLSSHCVSDERQSELISILQEPLGEKERNDQISSFVENLQISEHNATALCEFLNFNGPVNKLREHLIATRKRKSWIGQTARQAFSDLEKITSHAKKFGISLPVVVNTSMVYNFQHFSGLIFQFVAADSRKRKRGGVDILAAGGRYDKLIGQFRRVADTSCGVGVSIAIEKIVSALVEDQEAFVPCQYDVFVCSTGSKPMQEESMHIARDLWNAGIKATISYGAILLEEAQEVCKREGIQHMVVLKDLDPGFVRVRSLDRERVSESRVQISELVDHLHGKCSGKPEVAECNAPPSNKCQGTQGSNEPSSIIAPEIKVSFNTQEKMAWNTKRRYESVMVAKIKPLFAQFSSKNAVEVIGVDLPGSVLRNMSAILDLDANKDAFDASVATIEDKSPRHRRYIERVCEEIRELKVIKKVPMVFVYSVKDDIFKTFF</sequence>
<feature type="compositionally biased region" description="Polar residues" evidence="13">
    <location>
        <begin position="189"/>
        <end position="209"/>
    </location>
</feature>
<dbReference type="PROSITE" id="PS00107">
    <property type="entry name" value="PROTEIN_KINASE_ATP"/>
    <property type="match status" value="1"/>
</dbReference>
<evidence type="ECO:0000259" key="15">
    <source>
        <dbReference type="PROSITE" id="PS50908"/>
    </source>
</evidence>
<dbReference type="GO" id="GO:0004694">
    <property type="term" value="F:eukaryotic translation initiation factor 2alpha kinase activity"/>
    <property type="evidence" value="ECO:0007669"/>
    <property type="project" value="InterPro"/>
</dbReference>
<dbReference type="Gene3D" id="3.30.200.20">
    <property type="entry name" value="Phosphorylase Kinase, domain 1"/>
    <property type="match status" value="1"/>
</dbReference>
<feature type="active site" description="Proton acceptor" evidence="10">
    <location>
        <position position="868"/>
    </location>
</feature>
<evidence type="ECO:0000256" key="8">
    <source>
        <dbReference type="ARBA" id="ARBA00047899"/>
    </source>
</evidence>
<dbReference type="PROSITE" id="PS50011">
    <property type="entry name" value="PROTEIN_KINASE_DOM"/>
    <property type="match status" value="2"/>
</dbReference>
<dbReference type="GO" id="GO:0005634">
    <property type="term" value="C:nucleus"/>
    <property type="evidence" value="ECO:0007669"/>
    <property type="project" value="TreeGrafter"/>
</dbReference>
<comment type="caution">
    <text evidence="16">The sequence shown here is derived from an EMBL/GenBank/DDBJ whole genome shotgun (WGS) entry which is preliminary data.</text>
</comment>
<evidence type="ECO:0000256" key="3">
    <source>
        <dbReference type="ARBA" id="ARBA00022679"/>
    </source>
</evidence>
<keyword evidence="6 11" id="KW-0067">ATP-binding</keyword>
<evidence type="ECO:0000256" key="2">
    <source>
        <dbReference type="ARBA" id="ARBA00022527"/>
    </source>
</evidence>
<feature type="compositionally biased region" description="Basic and acidic residues" evidence="13">
    <location>
        <begin position="715"/>
        <end position="737"/>
    </location>
</feature>
<dbReference type="InterPro" id="IPR041715">
    <property type="entry name" value="HisRS-like_core"/>
</dbReference>
<evidence type="ECO:0000256" key="6">
    <source>
        <dbReference type="ARBA" id="ARBA00022840"/>
    </source>
</evidence>
<dbReference type="GO" id="GO:0005524">
    <property type="term" value="F:ATP binding"/>
    <property type="evidence" value="ECO:0007669"/>
    <property type="project" value="UniProtKB-UniRule"/>
</dbReference>
<dbReference type="InterPro" id="IPR008271">
    <property type="entry name" value="Ser/Thr_kinase_AS"/>
</dbReference>
<feature type="binding site" evidence="11">
    <location>
        <begin position="614"/>
        <end position="622"/>
    </location>
    <ligand>
        <name>ATP</name>
        <dbReference type="ChEBI" id="CHEBI:30616"/>
    </ligand>
</feature>
<feature type="compositionally biased region" description="Polar residues" evidence="13">
    <location>
        <begin position="216"/>
        <end position="225"/>
    </location>
</feature>
<keyword evidence="3" id="KW-0808">Transferase</keyword>
<keyword evidence="17" id="KW-1185">Reference proteome</keyword>
<comment type="catalytic activity">
    <reaction evidence="8">
        <text>L-threonyl-[protein] + ATP = O-phospho-L-threonyl-[protein] + ADP + H(+)</text>
        <dbReference type="Rhea" id="RHEA:46608"/>
        <dbReference type="Rhea" id="RHEA-COMP:11060"/>
        <dbReference type="Rhea" id="RHEA-COMP:11605"/>
        <dbReference type="ChEBI" id="CHEBI:15378"/>
        <dbReference type="ChEBI" id="CHEBI:30013"/>
        <dbReference type="ChEBI" id="CHEBI:30616"/>
        <dbReference type="ChEBI" id="CHEBI:61977"/>
        <dbReference type="ChEBI" id="CHEBI:456216"/>
        <dbReference type="EC" id="2.7.11.1"/>
    </reaction>
</comment>
<dbReference type="InterPro" id="IPR045864">
    <property type="entry name" value="aa-tRNA-synth_II/BPL/LPL"/>
</dbReference>
<dbReference type="InterPro" id="IPR024435">
    <property type="entry name" value="HisRS-related_dom"/>
</dbReference>
<dbReference type="InterPro" id="IPR016255">
    <property type="entry name" value="Gcn2"/>
</dbReference>
<dbReference type="Pfam" id="PF12745">
    <property type="entry name" value="HGTP_anticodon2"/>
    <property type="match status" value="1"/>
</dbReference>
<evidence type="ECO:0000256" key="13">
    <source>
        <dbReference type="SAM" id="MobiDB-lite"/>
    </source>
</evidence>
<feature type="binding site" evidence="12">
    <location>
        <position position="642"/>
    </location>
    <ligand>
        <name>ATP</name>
        <dbReference type="ChEBI" id="CHEBI:30616"/>
    </ligand>
</feature>
<dbReference type="InterPro" id="IPR011009">
    <property type="entry name" value="Kinase-like_dom_sf"/>
</dbReference>
<dbReference type="Gene3D" id="3.30.930.10">
    <property type="entry name" value="Bira Bifunctional Protein, Domain 2"/>
    <property type="match status" value="1"/>
</dbReference>
<keyword evidence="4 11" id="KW-0547">Nucleotide-binding</keyword>
<dbReference type="PROSITE" id="PS50908">
    <property type="entry name" value="RWD"/>
    <property type="match status" value="1"/>
</dbReference>
<dbReference type="InterPro" id="IPR016135">
    <property type="entry name" value="UBQ-conjugating_enzyme/RWD"/>
</dbReference>
<gene>
    <name evidence="16" type="ORF">P5673_031396</name>
</gene>
<evidence type="ECO:0000256" key="11">
    <source>
        <dbReference type="PIRSR" id="PIRSR000660-2"/>
    </source>
</evidence>
<dbReference type="InterPro" id="IPR017441">
    <property type="entry name" value="Protein_kinase_ATP_BS"/>
</dbReference>
<reference evidence="16" key="1">
    <citation type="journal article" date="2023" name="G3 (Bethesda)">
        <title>Whole genome assembly and annotation of the endangered Caribbean coral Acropora cervicornis.</title>
        <authorList>
            <person name="Selwyn J.D."/>
            <person name="Vollmer S.V."/>
        </authorList>
    </citation>
    <scope>NUCLEOTIDE SEQUENCE</scope>
    <source>
        <strain evidence="16">K2</strain>
    </source>
</reference>
<dbReference type="Pfam" id="PF00069">
    <property type="entry name" value="Pkinase"/>
    <property type="match status" value="3"/>
</dbReference>
<feature type="compositionally biased region" description="Low complexity" evidence="13">
    <location>
        <begin position="680"/>
        <end position="691"/>
    </location>
</feature>
<feature type="domain" description="Protein kinase" evidence="14">
    <location>
        <begin position="608"/>
        <end position="995"/>
    </location>
</feature>
<reference evidence="16" key="2">
    <citation type="journal article" date="2023" name="Science">
        <title>Genomic signatures of disease resistance in endangered staghorn corals.</title>
        <authorList>
            <person name="Vollmer S.V."/>
            <person name="Selwyn J.D."/>
            <person name="Despard B.A."/>
            <person name="Roesel C.L."/>
        </authorList>
    </citation>
    <scope>NUCLEOTIDE SEQUENCE</scope>
    <source>
        <strain evidence="16">K2</strain>
    </source>
</reference>
<dbReference type="InterPro" id="IPR036621">
    <property type="entry name" value="Anticodon-bd_dom_sf"/>
</dbReference>
<dbReference type="SUPFAM" id="SSF55681">
    <property type="entry name" value="Class II aaRS and biotin synthetases"/>
    <property type="match status" value="1"/>
</dbReference>
<feature type="domain" description="RWD" evidence="15">
    <location>
        <begin position="11"/>
        <end position="120"/>
    </location>
</feature>
<feature type="compositionally biased region" description="Low complexity" evidence="13">
    <location>
        <begin position="738"/>
        <end position="761"/>
    </location>
</feature>
<dbReference type="Gene3D" id="1.10.510.10">
    <property type="entry name" value="Transferase(Phosphotransferase) domain 1"/>
    <property type="match status" value="2"/>
</dbReference>
<accession>A0AAD9PT58</accession>
<evidence type="ECO:0000256" key="12">
    <source>
        <dbReference type="PROSITE-ProRule" id="PRU10141"/>
    </source>
</evidence>
<evidence type="ECO:0000256" key="1">
    <source>
        <dbReference type="ARBA" id="ARBA00012513"/>
    </source>
</evidence>
<evidence type="ECO:0000313" key="16">
    <source>
        <dbReference type="EMBL" id="KAK2548421.1"/>
    </source>
</evidence>
<dbReference type="Proteomes" id="UP001249851">
    <property type="component" value="Unassembled WGS sequence"/>
</dbReference>
<dbReference type="SMART" id="SM00591">
    <property type="entry name" value="RWD"/>
    <property type="match status" value="1"/>
</dbReference>
<keyword evidence="2" id="KW-0723">Serine/threonine-protein kinase</keyword>
<feature type="binding site" evidence="11">
    <location>
        <position position="637"/>
    </location>
    <ligand>
        <name>ATP</name>
        <dbReference type="ChEBI" id="CHEBI:30616"/>
    </ligand>
</feature>
<dbReference type="CDD" id="cd23823">
    <property type="entry name" value="RWD_GCN2"/>
    <property type="match status" value="1"/>
</dbReference>
<feature type="compositionally biased region" description="Low complexity" evidence="13">
    <location>
        <begin position="911"/>
        <end position="922"/>
    </location>
</feature>
<comment type="catalytic activity">
    <reaction evidence="9">
        <text>L-seryl-[protein] + ATP = O-phospho-L-seryl-[protein] + ADP + H(+)</text>
        <dbReference type="Rhea" id="RHEA:17989"/>
        <dbReference type="Rhea" id="RHEA-COMP:9863"/>
        <dbReference type="Rhea" id="RHEA-COMP:11604"/>
        <dbReference type="ChEBI" id="CHEBI:15378"/>
        <dbReference type="ChEBI" id="CHEBI:29999"/>
        <dbReference type="ChEBI" id="CHEBI:30616"/>
        <dbReference type="ChEBI" id="CHEBI:83421"/>
        <dbReference type="ChEBI" id="CHEBI:456216"/>
        <dbReference type="EC" id="2.7.11.1"/>
    </reaction>
</comment>
<protein>
    <recommendedName>
        <fullName evidence="1">non-specific serine/threonine protein kinase</fullName>
        <ecNumber evidence="1">2.7.11.1</ecNumber>
    </recommendedName>
</protein>
<feature type="region of interest" description="Disordered" evidence="13">
    <location>
        <begin position="899"/>
        <end position="922"/>
    </location>
</feature>
<evidence type="ECO:0000256" key="9">
    <source>
        <dbReference type="ARBA" id="ARBA00048679"/>
    </source>
</evidence>
<dbReference type="PIRSF" id="PIRSF000660">
    <property type="entry name" value="Ser/Thr_PK_GCN2"/>
    <property type="match status" value="1"/>
</dbReference>
<dbReference type="PANTHER" id="PTHR11042:SF136">
    <property type="entry name" value="EIF-2-ALPHA KINASE GCN2"/>
    <property type="match status" value="1"/>
</dbReference>
<dbReference type="SUPFAM" id="SSF52954">
    <property type="entry name" value="Class II aaRS ABD-related"/>
    <property type="match status" value="1"/>
</dbReference>
<dbReference type="EC" id="2.7.11.1" evidence="1"/>
<dbReference type="GO" id="GO:0000077">
    <property type="term" value="P:DNA damage checkpoint signaling"/>
    <property type="evidence" value="ECO:0007669"/>
    <property type="project" value="InterPro"/>
</dbReference>
<dbReference type="PROSITE" id="PS00108">
    <property type="entry name" value="PROTEIN_KINASE_ST"/>
    <property type="match status" value="1"/>
</dbReference>
<dbReference type="Pfam" id="PF05773">
    <property type="entry name" value="RWD"/>
    <property type="match status" value="1"/>
</dbReference>
<feature type="domain" description="Protein kinase" evidence="14">
    <location>
        <begin position="283"/>
        <end position="550"/>
    </location>
</feature>
<dbReference type="Gene3D" id="3.10.110.10">
    <property type="entry name" value="Ubiquitin Conjugating Enzyme"/>
    <property type="match status" value="1"/>
</dbReference>